<feature type="compositionally biased region" description="Basic and acidic residues" evidence="1">
    <location>
        <begin position="1"/>
        <end position="11"/>
    </location>
</feature>
<sequence>MEHSCRTRQIDQPRASSHLMSSSVKEILAASRNSKGGQAGGSSGNANITTNNDGETSDTGTITNINNNEPVRLNIGRRKRSFGFFDNNHFPTAGSFGPSGYGNMGPFHHPGASYGGFGQPKGYNHPESSGHVHPGDQNGNLFGGTATSYIKYPGETWNLQGGGA</sequence>
<accession>A0AAE0ZJ95</accession>
<feature type="compositionally biased region" description="Polar residues" evidence="1">
    <location>
        <begin position="48"/>
        <end position="69"/>
    </location>
</feature>
<proteinExistence type="predicted"/>
<evidence type="ECO:0000313" key="3">
    <source>
        <dbReference type="Proteomes" id="UP001283361"/>
    </source>
</evidence>
<feature type="compositionally biased region" description="Polar residues" evidence="1">
    <location>
        <begin position="14"/>
        <end position="24"/>
    </location>
</feature>
<comment type="caution">
    <text evidence="2">The sequence shown here is derived from an EMBL/GenBank/DDBJ whole genome shotgun (WGS) entry which is preliminary data.</text>
</comment>
<protein>
    <submittedName>
        <fullName evidence="2">Uncharacterized protein</fullName>
    </submittedName>
</protein>
<keyword evidence="3" id="KW-1185">Reference proteome</keyword>
<organism evidence="2 3">
    <name type="scientific">Elysia crispata</name>
    <name type="common">lettuce slug</name>
    <dbReference type="NCBI Taxonomy" id="231223"/>
    <lineage>
        <taxon>Eukaryota</taxon>
        <taxon>Metazoa</taxon>
        <taxon>Spiralia</taxon>
        <taxon>Lophotrochozoa</taxon>
        <taxon>Mollusca</taxon>
        <taxon>Gastropoda</taxon>
        <taxon>Heterobranchia</taxon>
        <taxon>Euthyneura</taxon>
        <taxon>Panpulmonata</taxon>
        <taxon>Sacoglossa</taxon>
        <taxon>Placobranchoidea</taxon>
        <taxon>Plakobranchidae</taxon>
        <taxon>Elysia</taxon>
    </lineage>
</organism>
<name>A0AAE0ZJ95_9GAST</name>
<evidence type="ECO:0000313" key="2">
    <source>
        <dbReference type="EMBL" id="KAK3770152.1"/>
    </source>
</evidence>
<dbReference type="Proteomes" id="UP001283361">
    <property type="component" value="Unassembled WGS sequence"/>
</dbReference>
<dbReference type="EMBL" id="JAWDGP010003865">
    <property type="protein sequence ID" value="KAK3770152.1"/>
    <property type="molecule type" value="Genomic_DNA"/>
</dbReference>
<dbReference type="AlphaFoldDB" id="A0AAE0ZJ95"/>
<evidence type="ECO:0000256" key="1">
    <source>
        <dbReference type="SAM" id="MobiDB-lite"/>
    </source>
</evidence>
<feature type="region of interest" description="Disordered" evidence="1">
    <location>
        <begin position="1"/>
        <end position="70"/>
    </location>
</feature>
<reference evidence="2" key="1">
    <citation type="journal article" date="2023" name="G3 (Bethesda)">
        <title>A reference genome for the long-term kleptoplast-retaining sea slug Elysia crispata morphotype clarki.</title>
        <authorList>
            <person name="Eastman K.E."/>
            <person name="Pendleton A.L."/>
            <person name="Shaikh M.A."/>
            <person name="Suttiyut T."/>
            <person name="Ogas R."/>
            <person name="Tomko P."/>
            <person name="Gavelis G."/>
            <person name="Widhalm J.R."/>
            <person name="Wisecaver J.H."/>
        </authorList>
    </citation>
    <scope>NUCLEOTIDE SEQUENCE</scope>
    <source>
        <strain evidence="2">ECLA1</strain>
    </source>
</reference>
<gene>
    <name evidence="2" type="ORF">RRG08_038665</name>
</gene>